<evidence type="ECO:0000256" key="1">
    <source>
        <dbReference type="SAM" id="Phobius"/>
    </source>
</evidence>
<accession>A0ABV9M1U8</accession>
<organism evidence="2 3">
    <name type="scientific">Glaciecola siphonariae</name>
    <dbReference type="NCBI Taxonomy" id="521012"/>
    <lineage>
        <taxon>Bacteria</taxon>
        <taxon>Pseudomonadati</taxon>
        <taxon>Pseudomonadota</taxon>
        <taxon>Gammaproteobacteria</taxon>
        <taxon>Alteromonadales</taxon>
        <taxon>Alteromonadaceae</taxon>
        <taxon>Glaciecola</taxon>
    </lineage>
</organism>
<feature type="transmembrane region" description="Helical" evidence="1">
    <location>
        <begin position="90"/>
        <end position="108"/>
    </location>
</feature>
<gene>
    <name evidence="2" type="ORF">ACFO4O_15795</name>
</gene>
<keyword evidence="1" id="KW-1133">Transmembrane helix</keyword>
<keyword evidence="3" id="KW-1185">Reference proteome</keyword>
<dbReference type="Proteomes" id="UP001595897">
    <property type="component" value="Unassembled WGS sequence"/>
</dbReference>
<name>A0ABV9M1U8_9ALTE</name>
<sequence length="150" mass="16246">MIWLLRIVCVIIASSIGFLFASILHTQAVLAKLSDIEIKITFAQRIQTTWQDMLGLAPTYGLIILVALTIAFSVSGLLRKKWNIAPKFIYPLAGGIAFLTMLLAMQPILNVTLLAGARGISGLLMQVCAGLIAGICFAHLIERANKSKHA</sequence>
<reference evidence="3" key="1">
    <citation type="journal article" date="2019" name="Int. J. Syst. Evol. Microbiol.">
        <title>The Global Catalogue of Microorganisms (GCM) 10K type strain sequencing project: providing services to taxonomists for standard genome sequencing and annotation.</title>
        <authorList>
            <consortium name="The Broad Institute Genomics Platform"/>
            <consortium name="The Broad Institute Genome Sequencing Center for Infectious Disease"/>
            <person name="Wu L."/>
            <person name="Ma J."/>
        </authorList>
    </citation>
    <scope>NUCLEOTIDE SEQUENCE [LARGE SCALE GENOMIC DNA]</scope>
    <source>
        <strain evidence="3">KACC 12507</strain>
    </source>
</reference>
<dbReference type="RefSeq" id="WP_382410269.1">
    <property type="nucleotide sequence ID" value="NZ_JBHSGU010000019.1"/>
</dbReference>
<evidence type="ECO:0000313" key="3">
    <source>
        <dbReference type="Proteomes" id="UP001595897"/>
    </source>
</evidence>
<evidence type="ECO:0000313" key="2">
    <source>
        <dbReference type="EMBL" id="MFC4701618.1"/>
    </source>
</evidence>
<protein>
    <submittedName>
        <fullName evidence="2">Uncharacterized protein</fullName>
    </submittedName>
</protein>
<dbReference type="EMBL" id="JBHSGU010000019">
    <property type="protein sequence ID" value="MFC4701618.1"/>
    <property type="molecule type" value="Genomic_DNA"/>
</dbReference>
<keyword evidence="1" id="KW-0472">Membrane</keyword>
<proteinExistence type="predicted"/>
<comment type="caution">
    <text evidence="2">The sequence shown here is derived from an EMBL/GenBank/DDBJ whole genome shotgun (WGS) entry which is preliminary data.</text>
</comment>
<feature type="transmembrane region" description="Helical" evidence="1">
    <location>
        <begin position="7"/>
        <end position="25"/>
    </location>
</feature>
<feature type="transmembrane region" description="Helical" evidence="1">
    <location>
        <begin position="60"/>
        <end position="78"/>
    </location>
</feature>
<feature type="transmembrane region" description="Helical" evidence="1">
    <location>
        <begin position="120"/>
        <end position="141"/>
    </location>
</feature>
<keyword evidence="1" id="KW-0812">Transmembrane</keyword>